<reference evidence="1" key="1">
    <citation type="submission" date="2022-09" db="EMBL/GenBank/DDBJ databases">
        <title>A Global Phylogenomic Analysis of the Shiitake Genus Lentinula.</title>
        <authorList>
            <consortium name="DOE Joint Genome Institute"/>
            <person name="Sierra-Patev S."/>
            <person name="Min B."/>
            <person name="Naranjo-Ortiz M."/>
            <person name="Looney B."/>
            <person name="Konkel Z."/>
            <person name="Slot J.C."/>
            <person name="Sakamoto Y."/>
            <person name="Steenwyk J.L."/>
            <person name="Rokas A."/>
            <person name="Carro J."/>
            <person name="Camarero S."/>
            <person name="Ferreira P."/>
            <person name="Molpeceres G."/>
            <person name="Ruiz-Duenas F.J."/>
            <person name="Serrano A."/>
            <person name="Henrissat B."/>
            <person name="Drula E."/>
            <person name="Hughes K.W."/>
            <person name="Mata J.L."/>
            <person name="Ishikawa N.K."/>
            <person name="Vargas-Isla R."/>
            <person name="Ushijima S."/>
            <person name="Smith C.A."/>
            <person name="Ahrendt S."/>
            <person name="Andreopoulos W."/>
            <person name="He G."/>
            <person name="Labutti K."/>
            <person name="Lipzen A."/>
            <person name="Ng V."/>
            <person name="Riley R."/>
            <person name="Sandor L."/>
            <person name="Barry K."/>
            <person name="Martinez A.T."/>
            <person name="Xiao Y."/>
            <person name="Gibbons J.G."/>
            <person name="Terashima K."/>
            <person name="Grigoriev I.V."/>
            <person name="Hibbett D.S."/>
        </authorList>
    </citation>
    <scope>NUCLEOTIDE SEQUENCE</scope>
    <source>
        <strain evidence="1">TMI1499</strain>
    </source>
</reference>
<evidence type="ECO:0000313" key="1">
    <source>
        <dbReference type="EMBL" id="KAJ3805005.1"/>
    </source>
</evidence>
<comment type="caution">
    <text evidence="1">The sequence shown here is derived from an EMBL/GenBank/DDBJ whole genome shotgun (WGS) entry which is preliminary data.</text>
</comment>
<sequence>MKENNWSNQNPHCVGIKIRFEAPASQAVAGMAQCATCDMAYPTLFLTIVSHLQLSPPLTESLETQIGTEFNQPLVSQAVAESLGIKICVVPPASQAVTESLGIKIRFEAPASQAVAGMAQCATCDMAYPTLFLTIVKVLELVEHLGSSRRFKGGWLEINTQWRELKLSRRFGNGKGGGTVLGRYRDCEYILP</sequence>
<proteinExistence type="predicted"/>
<dbReference type="EMBL" id="MU795721">
    <property type="protein sequence ID" value="KAJ3805005.1"/>
    <property type="molecule type" value="Genomic_DNA"/>
</dbReference>
<dbReference type="Proteomes" id="UP001163835">
    <property type="component" value="Unassembled WGS sequence"/>
</dbReference>
<keyword evidence="2" id="KW-1185">Reference proteome</keyword>
<gene>
    <name evidence="1" type="ORF">F5876DRAFT_70163</name>
</gene>
<evidence type="ECO:0000313" key="2">
    <source>
        <dbReference type="Proteomes" id="UP001163835"/>
    </source>
</evidence>
<accession>A0ACC1TKH5</accession>
<name>A0ACC1TKH5_9AGAR</name>
<organism evidence="1 2">
    <name type="scientific">Lentinula aff. lateritia</name>
    <dbReference type="NCBI Taxonomy" id="2804960"/>
    <lineage>
        <taxon>Eukaryota</taxon>
        <taxon>Fungi</taxon>
        <taxon>Dikarya</taxon>
        <taxon>Basidiomycota</taxon>
        <taxon>Agaricomycotina</taxon>
        <taxon>Agaricomycetes</taxon>
        <taxon>Agaricomycetidae</taxon>
        <taxon>Agaricales</taxon>
        <taxon>Marasmiineae</taxon>
        <taxon>Omphalotaceae</taxon>
        <taxon>Lentinula</taxon>
    </lineage>
</organism>
<protein>
    <submittedName>
        <fullName evidence="1">Uncharacterized protein</fullName>
    </submittedName>
</protein>